<dbReference type="OrthoDB" id="9787435at2"/>
<dbReference type="InterPro" id="IPR050700">
    <property type="entry name" value="YIM1/Zinc_Alcohol_DH_Fams"/>
</dbReference>
<evidence type="ECO:0000259" key="1">
    <source>
        <dbReference type="SMART" id="SM00829"/>
    </source>
</evidence>
<dbReference type="CDD" id="cd08267">
    <property type="entry name" value="MDR1"/>
    <property type="match status" value="1"/>
</dbReference>
<accession>C5D1G7</accession>
<proteinExistence type="predicted"/>
<feature type="domain" description="Enoyl reductase (ER)" evidence="1">
    <location>
        <begin position="10"/>
        <end position="309"/>
    </location>
</feature>
<dbReference type="Pfam" id="PF08240">
    <property type="entry name" value="ADH_N"/>
    <property type="match status" value="1"/>
</dbReference>
<dbReference type="eggNOG" id="COG0604">
    <property type="taxonomic scope" value="Bacteria"/>
</dbReference>
<dbReference type="SMART" id="SM00829">
    <property type="entry name" value="PKS_ER"/>
    <property type="match status" value="1"/>
</dbReference>
<dbReference type="GO" id="GO:0016491">
    <property type="term" value="F:oxidoreductase activity"/>
    <property type="evidence" value="ECO:0007669"/>
    <property type="project" value="InterPro"/>
</dbReference>
<dbReference type="InterPro" id="IPR036291">
    <property type="entry name" value="NAD(P)-bd_dom_sf"/>
</dbReference>
<dbReference type="InterPro" id="IPR011032">
    <property type="entry name" value="GroES-like_sf"/>
</dbReference>
<dbReference type="HOGENOM" id="CLU_026673_3_3_4"/>
<dbReference type="PANTHER" id="PTHR11695:SF648">
    <property type="entry name" value="ZINC-BINDING OXIDOREDUCTASE"/>
    <property type="match status" value="1"/>
</dbReference>
<dbReference type="PANTHER" id="PTHR11695">
    <property type="entry name" value="ALCOHOL DEHYDROGENASE RELATED"/>
    <property type="match status" value="1"/>
</dbReference>
<name>C5D1G7_VARPS</name>
<dbReference type="Gene3D" id="3.40.50.720">
    <property type="entry name" value="NAD(P)-binding Rossmann-like Domain"/>
    <property type="match status" value="1"/>
</dbReference>
<protein>
    <submittedName>
        <fullName evidence="2">Alcohol dehydrogenase GroES domain protein</fullName>
    </submittedName>
</protein>
<dbReference type="SUPFAM" id="SSF51735">
    <property type="entry name" value="NAD(P)-binding Rossmann-fold domains"/>
    <property type="match status" value="1"/>
</dbReference>
<dbReference type="AlphaFoldDB" id="C5D1G7"/>
<dbReference type="SUPFAM" id="SSF50129">
    <property type="entry name" value="GroES-like"/>
    <property type="match status" value="1"/>
</dbReference>
<dbReference type="InterPro" id="IPR013154">
    <property type="entry name" value="ADH-like_N"/>
</dbReference>
<reference evidence="2" key="1">
    <citation type="submission" date="2009-06" db="EMBL/GenBank/DDBJ databases">
        <title>Complete sequence of chromosome 2 of Variovorax paradoxus S110.</title>
        <authorList>
            <consortium name="US DOE Joint Genome Institute"/>
            <person name="Lucas S."/>
            <person name="Copeland A."/>
            <person name="Lapidus A."/>
            <person name="Glavina del Rio T."/>
            <person name="Tice H."/>
            <person name="Bruce D."/>
            <person name="Goodwin L."/>
            <person name="Pitluck S."/>
            <person name="Chertkov O."/>
            <person name="Brettin T."/>
            <person name="Detter J.C."/>
            <person name="Han C."/>
            <person name="Larimer F."/>
            <person name="Land M."/>
            <person name="Hauser L."/>
            <person name="Kyrpides N."/>
            <person name="Ovchinnikova G."/>
            <person name="Orwin P."/>
            <person name="Leadbetter J.R."/>
            <person name="Spain J.C."/>
            <person name="Han J.I."/>
        </authorList>
    </citation>
    <scope>NUCLEOTIDE SEQUENCE</scope>
    <source>
        <strain evidence="2">S110</strain>
    </source>
</reference>
<dbReference type="KEGG" id="vap:Vapar_6174"/>
<dbReference type="Gene3D" id="3.90.180.10">
    <property type="entry name" value="Medium-chain alcohol dehydrogenases, catalytic domain"/>
    <property type="match status" value="1"/>
</dbReference>
<dbReference type="InterPro" id="IPR020843">
    <property type="entry name" value="ER"/>
</dbReference>
<dbReference type="EMBL" id="CP001636">
    <property type="protein sequence ID" value="ACS22737.1"/>
    <property type="molecule type" value="Genomic_DNA"/>
</dbReference>
<evidence type="ECO:0000313" key="2">
    <source>
        <dbReference type="EMBL" id="ACS22737.1"/>
    </source>
</evidence>
<dbReference type="Pfam" id="PF13602">
    <property type="entry name" value="ADH_zinc_N_2"/>
    <property type="match status" value="1"/>
</dbReference>
<gene>
    <name evidence="2" type="ordered locus">Vapar_6174</name>
</gene>
<sequence>MNRVQFDHYGGAATMRMADCEAPQPAPGQVRVRVRVRAAAINPLDWKQRQGAMKLFMGREFPKGMGSDFAGVVEAVGEGVREFQVGDEVFGTMDFKKPGAFAEVLVTDSRHVAKKPPQLSFAEAACLPISAATAWAAILDKAQVSKGARVLINGCTGAVGSMAVQLAVANGAQVAGTCSRASMDAAKAAGVYPVFDYAVEGWWHGVEPFDAIFDTAGTLDLRRGMSMLKPKGLFIDINPTPRRIVHGLLSRRYKIAFATMGFKHLAAIAELAAQGTLKPAIGLEKPFSEAVATIAAVEGGLRVSGRVVLTF</sequence>
<dbReference type="STRING" id="543728.Vapar_6174"/>
<organism evidence="2">
    <name type="scientific">Variovorax paradoxus (strain S110)</name>
    <dbReference type="NCBI Taxonomy" id="543728"/>
    <lineage>
        <taxon>Bacteria</taxon>
        <taxon>Pseudomonadati</taxon>
        <taxon>Pseudomonadota</taxon>
        <taxon>Betaproteobacteria</taxon>
        <taxon>Burkholderiales</taxon>
        <taxon>Comamonadaceae</taxon>
        <taxon>Variovorax</taxon>
    </lineage>
</organism>